<evidence type="ECO:0000256" key="5">
    <source>
        <dbReference type="ARBA" id="ARBA00023136"/>
    </source>
</evidence>
<name>A0ABP1DT48_9APHY</name>
<evidence type="ECO:0000256" key="2">
    <source>
        <dbReference type="ARBA" id="ARBA00022448"/>
    </source>
</evidence>
<evidence type="ECO:0000256" key="3">
    <source>
        <dbReference type="ARBA" id="ARBA00022692"/>
    </source>
</evidence>
<feature type="transmembrane region" description="Helical" evidence="7">
    <location>
        <begin position="176"/>
        <end position="199"/>
    </location>
</feature>
<gene>
    <name evidence="9" type="ORF">GFSPODELE1_LOCUS8122</name>
</gene>
<feature type="transmembrane region" description="Helical" evidence="7">
    <location>
        <begin position="83"/>
        <end position="103"/>
    </location>
</feature>
<dbReference type="InterPro" id="IPR020846">
    <property type="entry name" value="MFS_dom"/>
</dbReference>
<keyword evidence="3 7" id="KW-0812">Transmembrane</keyword>
<comment type="subcellular location">
    <subcellularLocation>
        <location evidence="1">Membrane</location>
        <topology evidence="1">Multi-pass membrane protein</topology>
    </subcellularLocation>
</comment>
<feature type="transmembrane region" description="Helical" evidence="7">
    <location>
        <begin position="312"/>
        <end position="338"/>
    </location>
</feature>
<dbReference type="PROSITE" id="PS50850">
    <property type="entry name" value="MFS"/>
    <property type="match status" value="1"/>
</dbReference>
<keyword evidence="10" id="KW-1185">Reference proteome</keyword>
<dbReference type="Proteomes" id="UP001497453">
    <property type="component" value="Chromosome 6"/>
</dbReference>
<dbReference type="PANTHER" id="PTHR23502">
    <property type="entry name" value="MAJOR FACILITATOR SUPERFAMILY"/>
    <property type="match status" value="1"/>
</dbReference>
<evidence type="ECO:0000256" key="7">
    <source>
        <dbReference type="SAM" id="Phobius"/>
    </source>
</evidence>
<feature type="transmembrane region" description="Helical" evidence="7">
    <location>
        <begin position="205"/>
        <end position="225"/>
    </location>
</feature>
<feature type="transmembrane region" description="Helical" evidence="7">
    <location>
        <begin position="115"/>
        <end position="133"/>
    </location>
</feature>
<dbReference type="InterPro" id="IPR011701">
    <property type="entry name" value="MFS"/>
</dbReference>
<keyword evidence="4 7" id="KW-1133">Transmembrane helix</keyword>
<dbReference type="SUPFAM" id="SSF103473">
    <property type="entry name" value="MFS general substrate transporter"/>
    <property type="match status" value="1"/>
</dbReference>
<feature type="transmembrane region" description="Helical" evidence="7">
    <location>
        <begin position="49"/>
        <end position="68"/>
    </location>
</feature>
<dbReference type="PANTHER" id="PTHR23502:SF132">
    <property type="entry name" value="POLYAMINE TRANSPORTER 2-RELATED"/>
    <property type="match status" value="1"/>
</dbReference>
<feature type="transmembrane region" description="Helical" evidence="7">
    <location>
        <begin position="284"/>
        <end position="306"/>
    </location>
</feature>
<evidence type="ECO:0000256" key="6">
    <source>
        <dbReference type="SAM" id="MobiDB-lite"/>
    </source>
</evidence>
<dbReference type="EMBL" id="OZ037949">
    <property type="protein sequence ID" value="CAL1710981.1"/>
    <property type="molecule type" value="Genomic_DNA"/>
</dbReference>
<dbReference type="Pfam" id="PF07690">
    <property type="entry name" value="MFS_1"/>
    <property type="match status" value="1"/>
</dbReference>
<feature type="transmembrane region" description="Helical" evidence="7">
    <location>
        <begin position="456"/>
        <end position="476"/>
    </location>
</feature>
<evidence type="ECO:0000256" key="1">
    <source>
        <dbReference type="ARBA" id="ARBA00004141"/>
    </source>
</evidence>
<protein>
    <recommendedName>
        <fullName evidence="8">Major facilitator superfamily (MFS) profile domain-containing protein</fullName>
    </recommendedName>
</protein>
<keyword evidence="5 7" id="KW-0472">Membrane</keyword>
<keyword evidence="2" id="KW-0813">Transport</keyword>
<dbReference type="InterPro" id="IPR036259">
    <property type="entry name" value="MFS_trans_sf"/>
</dbReference>
<feature type="region of interest" description="Disordered" evidence="6">
    <location>
        <begin position="1"/>
        <end position="22"/>
    </location>
</feature>
<feature type="compositionally biased region" description="Basic and acidic residues" evidence="6">
    <location>
        <begin position="505"/>
        <end position="520"/>
    </location>
</feature>
<feature type="region of interest" description="Disordered" evidence="6">
    <location>
        <begin position="500"/>
        <end position="520"/>
    </location>
</feature>
<feature type="transmembrane region" description="Helical" evidence="7">
    <location>
        <begin position="390"/>
        <end position="412"/>
    </location>
</feature>
<evidence type="ECO:0000313" key="10">
    <source>
        <dbReference type="Proteomes" id="UP001497453"/>
    </source>
</evidence>
<accession>A0ABP1DT48</accession>
<feature type="transmembrane region" description="Helical" evidence="7">
    <location>
        <begin position="419"/>
        <end position="444"/>
    </location>
</feature>
<feature type="domain" description="Major facilitator superfamily (MFS) profile" evidence="8">
    <location>
        <begin position="49"/>
        <end position="483"/>
    </location>
</feature>
<sequence length="520" mass="57095">MRADDDKTLASTSVSRCPSPPPPEYEIVAFHENDPDDPTNWSTKRKNGILTMICLLGFAAVFGSSSYAPGTMQIRMLYGVSDTVASLGVALYVAGFGIGPLFSGPITEMYGKRKPYLISWALLIATTVPSAFAENLAVILVFRFLSGVCASCPLNTGASVIADLYIHDLPNLGKAVVLFSTAALQGPVIGSLVGFFIAAHSGRQLWVIRVHFFFCVALIPLVLLFPETYPPEILLQRAKRMRKEGKTNARAAHELHGKTTMQVVQGHVFRPMAMIIREPIVQGSAAWISLGYGIIYFFFQAFPIVFIKQHGIPFQLCGLLFIGVTLGMLLAVFPYAWLIKTFRRLPLPGIDKPGNETQPESTLKVVLTACVLLPASMFWFAWASGPETHWIVATLAGIPFGYSSLMVFFAFLSYNAHTYGVYASSAGAANTFVRSLVAASFPLFATPMLEDLGTKWGISVFGFLSVFLLPIPLIYIRYGEALRARSHFAREARELAAGMHHKHKVPEDEKRRETVEIGEV</sequence>
<feature type="transmembrane region" description="Helical" evidence="7">
    <location>
        <begin position="139"/>
        <end position="164"/>
    </location>
</feature>
<evidence type="ECO:0000259" key="8">
    <source>
        <dbReference type="PROSITE" id="PS50850"/>
    </source>
</evidence>
<reference evidence="10" key="1">
    <citation type="submission" date="2024-04" db="EMBL/GenBank/DDBJ databases">
        <authorList>
            <person name="Shaw F."/>
            <person name="Minotto A."/>
        </authorList>
    </citation>
    <scope>NUCLEOTIDE SEQUENCE [LARGE SCALE GENOMIC DNA]</scope>
</reference>
<proteinExistence type="predicted"/>
<organism evidence="9 10">
    <name type="scientific">Somion occarium</name>
    <dbReference type="NCBI Taxonomy" id="3059160"/>
    <lineage>
        <taxon>Eukaryota</taxon>
        <taxon>Fungi</taxon>
        <taxon>Dikarya</taxon>
        <taxon>Basidiomycota</taxon>
        <taxon>Agaricomycotina</taxon>
        <taxon>Agaricomycetes</taxon>
        <taxon>Polyporales</taxon>
        <taxon>Cerrenaceae</taxon>
        <taxon>Somion</taxon>
    </lineage>
</organism>
<evidence type="ECO:0000313" key="9">
    <source>
        <dbReference type="EMBL" id="CAL1710981.1"/>
    </source>
</evidence>
<dbReference type="Gene3D" id="1.20.1250.20">
    <property type="entry name" value="MFS general substrate transporter like domains"/>
    <property type="match status" value="1"/>
</dbReference>
<evidence type="ECO:0000256" key="4">
    <source>
        <dbReference type="ARBA" id="ARBA00022989"/>
    </source>
</evidence>